<keyword evidence="1" id="KW-0862">Zinc</keyword>
<dbReference type="SUPFAM" id="SSF57756">
    <property type="entry name" value="Retrovirus zinc finger-like domains"/>
    <property type="match status" value="2"/>
</dbReference>
<dbReference type="PANTHER" id="PTHR40389:SF3">
    <property type="entry name" value="IGE-BINDING PROTEIN"/>
    <property type="match status" value="1"/>
</dbReference>
<evidence type="ECO:0000313" key="4">
    <source>
        <dbReference type="EMBL" id="NWX59969.1"/>
    </source>
</evidence>
<dbReference type="Pfam" id="PF14787">
    <property type="entry name" value="zf-CCHC_5"/>
    <property type="match status" value="1"/>
</dbReference>
<dbReference type="PROSITE" id="PS50158">
    <property type="entry name" value="ZF_CCHC"/>
    <property type="match status" value="1"/>
</dbReference>
<comment type="caution">
    <text evidence="4">The sequence shown here is derived from an EMBL/GenBank/DDBJ whole genome shotgun (WGS) entry which is preliminary data.</text>
</comment>
<dbReference type="InterPro" id="IPR001878">
    <property type="entry name" value="Znf_CCHC"/>
</dbReference>
<evidence type="ECO:0000256" key="2">
    <source>
        <dbReference type="SAM" id="MobiDB-lite"/>
    </source>
</evidence>
<evidence type="ECO:0000259" key="3">
    <source>
        <dbReference type="PROSITE" id="PS50158"/>
    </source>
</evidence>
<dbReference type="GO" id="GO:0008270">
    <property type="term" value="F:zinc ion binding"/>
    <property type="evidence" value="ECO:0007669"/>
    <property type="project" value="UniProtKB-KW"/>
</dbReference>
<sequence length="114" mass="12318">IAEAFAAMRGPPGTSGVCFSCGKPRHFKRDCSALKGAKPQAPEVCPQCHKGPHFAKQCHSKYDSEGRPVQENRNQSAGRQRCTLTQMPQLPSQIPTPQMPPPQTPHGGSPQVFA</sequence>
<name>A0A7K6XLG7_9PASE</name>
<feature type="region of interest" description="Disordered" evidence="2">
    <location>
        <begin position="59"/>
        <end position="114"/>
    </location>
</feature>
<reference evidence="4 5" key="1">
    <citation type="submission" date="2019-09" db="EMBL/GenBank/DDBJ databases">
        <title>Bird 10,000 Genomes (B10K) Project - Family phase.</title>
        <authorList>
            <person name="Zhang G."/>
        </authorList>
    </citation>
    <scope>NUCLEOTIDE SEQUENCE [LARGE SCALE GENOMIC DNA]</scope>
    <source>
        <strain evidence="4">B10K-UC-030-53</strain>
    </source>
</reference>
<feature type="compositionally biased region" description="Polar residues" evidence="2">
    <location>
        <begin position="71"/>
        <end position="90"/>
    </location>
</feature>
<organism evidence="4 5">
    <name type="scientific">Promerops cafer</name>
    <name type="common">Cape sugarbird</name>
    <dbReference type="NCBI Taxonomy" id="254652"/>
    <lineage>
        <taxon>Eukaryota</taxon>
        <taxon>Metazoa</taxon>
        <taxon>Chordata</taxon>
        <taxon>Craniata</taxon>
        <taxon>Vertebrata</taxon>
        <taxon>Euteleostomi</taxon>
        <taxon>Archelosauria</taxon>
        <taxon>Archosauria</taxon>
        <taxon>Dinosauria</taxon>
        <taxon>Saurischia</taxon>
        <taxon>Theropoda</taxon>
        <taxon>Coelurosauria</taxon>
        <taxon>Aves</taxon>
        <taxon>Neognathae</taxon>
        <taxon>Neoaves</taxon>
        <taxon>Telluraves</taxon>
        <taxon>Australaves</taxon>
        <taxon>Passeriformes</taxon>
        <taxon>Passeroidea</taxon>
        <taxon>Nectariniidae</taxon>
        <taxon>Promerops</taxon>
    </lineage>
</organism>
<dbReference type="Gene3D" id="4.10.60.10">
    <property type="entry name" value="Zinc finger, CCHC-type"/>
    <property type="match status" value="1"/>
</dbReference>
<dbReference type="SMART" id="SM00343">
    <property type="entry name" value="ZnF_C2HC"/>
    <property type="match status" value="2"/>
</dbReference>
<keyword evidence="1" id="KW-0863">Zinc-finger</keyword>
<feature type="non-terminal residue" evidence="4">
    <location>
        <position position="114"/>
    </location>
</feature>
<feature type="domain" description="CCHC-type" evidence="3">
    <location>
        <begin position="18"/>
        <end position="31"/>
    </location>
</feature>
<proteinExistence type="predicted"/>
<dbReference type="InterPro" id="IPR050195">
    <property type="entry name" value="Primate_lentivir_Gag_pol-like"/>
</dbReference>
<dbReference type="InterPro" id="IPR036875">
    <property type="entry name" value="Znf_CCHC_sf"/>
</dbReference>
<evidence type="ECO:0000256" key="1">
    <source>
        <dbReference type="PROSITE-ProRule" id="PRU00047"/>
    </source>
</evidence>
<gene>
    <name evidence="4" type="primary">Ervk5_0</name>
    <name evidence="4" type="ORF">PROCAF_R15499</name>
</gene>
<dbReference type="GO" id="GO:0003676">
    <property type="term" value="F:nucleic acid binding"/>
    <property type="evidence" value="ECO:0007669"/>
    <property type="project" value="InterPro"/>
</dbReference>
<dbReference type="AlphaFoldDB" id="A0A7K6XLG7"/>
<feature type="non-terminal residue" evidence="4">
    <location>
        <position position="1"/>
    </location>
</feature>
<evidence type="ECO:0000313" key="5">
    <source>
        <dbReference type="Proteomes" id="UP000587587"/>
    </source>
</evidence>
<feature type="compositionally biased region" description="Basic and acidic residues" evidence="2">
    <location>
        <begin position="60"/>
        <end position="70"/>
    </location>
</feature>
<accession>A0A7K6XLG7</accession>
<dbReference type="Proteomes" id="UP000587587">
    <property type="component" value="Unassembled WGS sequence"/>
</dbReference>
<protein>
    <submittedName>
        <fullName evidence="4">GAK5 protein</fullName>
    </submittedName>
</protein>
<keyword evidence="5" id="KW-1185">Reference proteome</keyword>
<keyword evidence="1" id="KW-0479">Metal-binding</keyword>
<dbReference type="EMBL" id="VZSE01007650">
    <property type="protein sequence ID" value="NWX59969.1"/>
    <property type="molecule type" value="Genomic_DNA"/>
</dbReference>
<dbReference type="PANTHER" id="PTHR40389">
    <property type="entry name" value="ENDOGENOUS RETROVIRUS GROUP K MEMBER 24 GAG POLYPROTEIN-RELATED"/>
    <property type="match status" value="1"/>
</dbReference>